<name>A0AAJ3NP37_9MYCO</name>
<comment type="caution">
    <text evidence="1">The sequence shown here is derived from an EMBL/GenBank/DDBJ whole genome shotgun (WGS) entry which is preliminary data.</text>
</comment>
<dbReference type="AlphaFoldDB" id="A0AAJ3NP37"/>
<evidence type="ECO:0000313" key="2">
    <source>
        <dbReference type="Proteomes" id="UP000193387"/>
    </source>
</evidence>
<accession>A0AAJ3NP37</accession>
<keyword evidence="2" id="KW-1185">Reference proteome</keyword>
<organism evidence="1 2">
    <name type="scientific">Mycobacterium saskatchewanense</name>
    <dbReference type="NCBI Taxonomy" id="220927"/>
    <lineage>
        <taxon>Bacteria</taxon>
        <taxon>Bacillati</taxon>
        <taxon>Actinomycetota</taxon>
        <taxon>Actinomycetes</taxon>
        <taxon>Mycobacteriales</taxon>
        <taxon>Mycobacteriaceae</taxon>
        <taxon>Mycobacterium</taxon>
        <taxon>Mycobacterium simiae complex</taxon>
    </lineage>
</organism>
<evidence type="ECO:0000313" key="1">
    <source>
        <dbReference type="EMBL" id="ORW70385.1"/>
    </source>
</evidence>
<gene>
    <name evidence="1" type="ORF">AWC23_17180</name>
</gene>
<reference evidence="1 2" key="1">
    <citation type="submission" date="2016-01" db="EMBL/GenBank/DDBJ databases">
        <title>The new phylogeny of the genus Mycobacterium.</title>
        <authorList>
            <person name="Tarcisio F."/>
            <person name="Conor M."/>
            <person name="Antonella G."/>
            <person name="Elisabetta G."/>
            <person name="Giulia F.S."/>
            <person name="Sara T."/>
            <person name="Anna F."/>
            <person name="Clotilde B."/>
            <person name="Roberto B."/>
            <person name="Veronica D.S."/>
            <person name="Fabio R."/>
            <person name="Monica P."/>
            <person name="Olivier J."/>
            <person name="Enrico T."/>
            <person name="Nicola S."/>
        </authorList>
    </citation>
    <scope>NUCLEOTIDE SEQUENCE [LARGE SCALE GENOMIC DNA]</scope>
    <source>
        <strain evidence="1 2">DSM 44616</strain>
    </source>
</reference>
<dbReference type="EMBL" id="LQPR01000040">
    <property type="protein sequence ID" value="ORW70385.1"/>
    <property type="molecule type" value="Genomic_DNA"/>
</dbReference>
<dbReference type="Proteomes" id="UP000193387">
    <property type="component" value="Unassembled WGS sequence"/>
</dbReference>
<protein>
    <submittedName>
        <fullName evidence="1">Uncharacterized protein</fullName>
    </submittedName>
</protein>
<proteinExistence type="predicted"/>
<sequence>MDHLQQRAARFYDIYELERIDRALDEIVENLHRTDPVPFQCRSALANAAKVIRKRRTIRRYDSLDKPFADGAFPDVGVVEGDLAVVELIEWIDTSPSLSTGERRLLRDLAAGEDAESLARRDDVPVARMRERISRARSVGIAGYQSEVLS</sequence>